<reference evidence="5 6" key="1">
    <citation type="submission" date="2016-11" db="EMBL/GenBank/DDBJ databases">
        <authorList>
            <consortium name="Pathogen Informatics"/>
        </authorList>
    </citation>
    <scope>NUCLEOTIDE SEQUENCE [LARGE SCALE GENOMIC DNA]</scope>
    <source>
        <strain evidence="3 6">104</strain>
        <strain evidence="4 5">696</strain>
    </source>
</reference>
<evidence type="ECO:0000313" key="3">
    <source>
        <dbReference type="EMBL" id="SIC14911.1"/>
    </source>
</evidence>
<evidence type="ECO:0000313" key="6">
    <source>
        <dbReference type="Proteomes" id="UP000185210"/>
    </source>
</evidence>
<comment type="caution">
    <text evidence="3">The sequence shown here is derived from an EMBL/GenBank/DDBJ whole genome shotgun (WGS) entry which is preliminary data.</text>
</comment>
<sequence length="158" mass="18119">MSSVHERYVWVAEQVGDLTTVTFEYHYSYPAHEVWTILISPQLFGQWIKDFETTRYETGVAFSFSVFPFMGSGFVGEIDGSFTRVVADELLAYRLTTRDGSITIDSRWTLNPDPGGTLLLVDAAGFKPDDQDQMRFRQLCLVGWPTVLQRIDELLHER</sequence>
<dbReference type="Pfam" id="PF08327">
    <property type="entry name" value="AHSA1"/>
    <property type="match status" value="1"/>
</dbReference>
<dbReference type="InterPro" id="IPR023393">
    <property type="entry name" value="START-like_dom_sf"/>
</dbReference>
<dbReference type="CDD" id="cd07814">
    <property type="entry name" value="SRPBCC_CalC_Aha1-like"/>
    <property type="match status" value="1"/>
</dbReference>
<dbReference type="Proteomes" id="UP000184831">
    <property type="component" value="Unassembled WGS sequence"/>
</dbReference>
<name>A0A1N3B679_9MYCO</name>
<dbReference type="AlphaFoldDB" id="A0A1N3B679"/>
<dbReference type="InterPro" id="IPR013538">
    <property type="entry name" value="ASHA1/2-like_C"/>
</dbReference>
<comment type="similarity">
    <text evidence="1">Belongs to the AHA1 family.</text>
</comment>
<protein>
    <submittedName>
        <fullName evidence="3">Activator of Hsp90 ATPase homolog 1-like protein</fullName>
    </submittedName>
</protein>
<feature type="domain" description="Activator of Hsp90 ATPase homologue 1/2-like C-terminal" evidence="2">
    <location>
        <begin position="29"/>
        <end position="155"/>
    </location>
</feature>
<dbReference type="Proteomes" id="UP000185210">
    <property type="component" value="Unassembled WGS sequence"/>
</dbReference>
<dbReference type="EMBL" id="FSHM01000014">
    <property type="protein sequence ID" value="SIC14911.1"/>
    <property type="molecule type" value="Genomic_DNA"/>
</dbReference>
<gene>
    <name evidence="3" type="ORF">SAMEA2070301_05387</name>
    <name evidence="4" type="ORF">SAMEA2152244_05130</name>
</gene>
<dbReference type="Gene3D" id="3.30.530.20">
    <property type="match status" value="1"/>
</dbReference>
<organism evidence="3 6">
    <name type="scientific">Mycobacteroides abscessus subsp. abscessus</name>
    <dbReference type="NCBI Taxonomy" id="1185650"/>
    <lineage>
        <taxon>Bacteria</taxon>
        <taxon>Bacillati</taxon>
        <taxon>Actinomycetota</taxon>
        <taxon>Actinomycetes</taxon>
        <taxon>Mycobacteriales</taxon>
        <taxon>Mycobacteriaceae</taxon>
        <taxon>Mycobacteroides</taxon>
        <taxon>Mycobacteroides abscessus</taxon>
    </lineage>
</organism>
<evidence type="ECO:0000313" key="4">
    <source>
        <dbReference type="EMBL" id="SIN53363.1"/>
    </source>
</evidence>
<evidence type="ECO:0000256" key="1">
    <source>
        <dbReference type="ARBA" id="ARBA00006817"/>
    </source>
</evidence>
<evidence type="ECO:0000259" key="2">
    <source>
        <dbReference type="Pfam" id="PF08327"/>
    </source>
</evidence>
<dbReference type="SUPFAM" id="SSF55961">
    <property type="entry name" value="Bet v1-like"/>
    <property type="match status" value="1"/>
</dbReference>
<accession>A0A1N3B679</accession>
<evidence type="ECO:0000313" key="5">
    <source>
        <dbReference type="Proteomes" id="UP000184831"/>
    </source>
</evidence>
<proteinExistence type="inferred from homology"/>
<dbReference type="EMBL" id="FSQE01000019">
    <property type="protein sequence ID" value="SIN53363.1"/>
    <property type="molecule type" value="Genomic_DNA"/>
</dbReference>